<evidence type="ECO:0000259" key="7">
    <source>
        <dbReference type="PROSITE" id="PS50850"/>
    </source>
</evidence>
<dbReference type="SUPFAM" id="SSF103473">
    <property type="entry name" value="MFS general substrate transporter"/>
    <property type="match status" value="1"/>
</dbReference>
<dbReference type="AlphaFoldDB" id="A0A137PFC1"/>
<accession>A0A137PFC1</accession>
<dbReference type="OMA" id="HIDTMAT"/>
<dbReference type="Pfam" id="PF07690">
    <property type="entry name" value="MFS_1"/>
    <property type="match status" value="1"/>
</dbReference>
<dbReference type="GO" id="GO:0022857">
    <property type="term" value="F:transmembrane transporter activity"/>
    <property type="evidence" value="ECO:0007669"/>
    <property type="project" value="InterPro"/>
</dbReference>
<dbReference type="InterPro" id="IPR020846">
    <property type="entry name" value="MFS_dom"/>
</dbReference>
<dbReference type="EMBL" id="KQ964433">
    <property type="protein sequence ID" value="KXN73682.1"/>
    <property type="molecule type" value="Genomic_DNA"/>
</dbReference>
<organism evidence="8 9">
    <name type="scientific">Conidiobolus coronatus (strain ATCC 28846 / CBS 209.66 / NRRL 28638)</name>
    <name type="common">Delacroixia coronata</name>
    <dbReference type="NCBI Taxonomy" id="796925"/>
    <lineage>
        <taxon>Eukaryota</taxon>
        <taxon>Fungi</taxon>
        <taxon>Fungi incertae sedis</taxon>
        <taxon>Zoopagomycota</taxon>
        <taxon>Entomophthoromycotina</taxon>
        <taxon>Entomophthoromycetes</taxon>
        <taxon>Entomophthorales</taxon>
        <taxon>Ancylistaceae</taxon>
        <taxon>Conidiobolus</taxon>
    </lineage>
</organism>
<dbReference type="PROSITE" id="PS50850">
    <property type="entry name" value="MFS"/>
    <property type="match status" value="1"/>
</dbReference>
<keyword evidence="3 6" id="KW-0812">Transmembrane</keyword>
<evidence type="ECO:0000256" key="3">
    <source>
        <dbReference type="ARBA" id="ARBA00022692"/>
    </source>
</evidence>
<evidence type="ECO:0000256" key="4">
    <source>
        <dbReference type="ARBA" id="ARBA00022989"/>
    </source>
</evidence>
<sequence>METELINEPLDKDKISKLTRKIDLHLLPYISILYLFSFLDRVNIGYARLYRMEEELSLTQWEYSWSLSIFFISYILFEVPSNLILKKIPVPIWISRIMITWGAITIALAFVTNFAGLMAGRFFLGIAEAGLFPVQQISLELLVDY</sequence>
<gene>
    <name evidence="8" type="ORF">CONCODRAFT_3368</name>
</gene>
<evidence type="ECO:0000256" key="2">
    <source>
        <dbReference type="ARBA" id="ARBA00022448"/>
    </source>
</evidence>
<dbReference type="Proteomes" id="UP000070444">
    <property type="component" value="Unassembled WGS sequence"/>
</dbReference>
<evidence type="ECO:0000313" key="9">
    <source>
        <dbReference type="Proteomes" id="UP000070444"/>
    </source>
</evidence>
<keyword evidence="5 6" id="KW-0472">Membrane</keyword>
<keyword evidence="9" id="KW-1185">Reference proteome</keyword>
<keyword evidence="4 6" id="KW-1133">Transmembrane helix</keyword>
<dbReference type="InterPro" id="IPR036259">
    <property type="entry name" value="MFS_trans_sf"/>
</dbReference>
<evidence type="ECO:0000313" key="8">
    <source>
        <dbReference type="EMBL" id="KXN73682.1"/>
    </source>
</evidence>
<keyword evidence="2" id="KW-0813">Transport</keyword>
<dbReference type="PANTHER" id="PTHR43791">
    <property type="entry name" value="PERMEASE-RELATED"/>
    <property type="match status" value="1"/>
</dbReference>
<feature type="domain" description="Major facilitator superfamily (MFS) profile" evidence="7">
    <location>
        <begin position="26"/>
        <end position="145"/>
    </location>
</feature>
<feature type="transmembrane region" description="Helical" evidence="6">
    <location>
        <begin position="97"/>
        <end position="124"/>
    </location>
</feature>
<name>A0A137PFC1_CONC2</name>
<reference evidence="8 9" key="1">
    <citation type="journal article" date="2015" name="Genome Biol. Evol.">
        <title>Phylogenomic analyses indicate that early fungi evolved digesting cell walls of algal ancestors of land plants.</title>
        <authorList>
            <person name="Chang Y."/>
            <person name="Wang S."/>
            <person name="Sekimoto S."/>
            <person name="Aerts A.L."/>
            <person name="Choi C."/>
            <person name="Clum A."/>
            <person name="LaButti K.M."/>
            <person name="Lindquist E.A."/>
            <person name="Yee Ngan C."/>
            <person name="Ohm R.A."/>
            <person name="Salamov A.A."/>
            <person name="Grigoriev I.V."/>
            <person name="Spatafora J.W."/>
            <person name="Berbee M.L."/>
        </authorList>
    </citation>
    <scope>NUCLEOTIDE SEQUENCE [LARGE SCALE GENOMIC DNA]</scope>
    <source>
        <strain evidence="8 9">NRRL 28638</strain>
    </source>
</reference>
<evidence type="ECO:0000256" key="1">
    <source>
        <dbReference type="ARBA" id="ARBA00004141"/>
    </source>
</evidence>
<protein>
    <submittedName>
        <fullName evidence="8">MFS general substrate transporter</fullName>
    </submittedName>
</protein>
<comment type="subcellular location">
    <subcellularLocation>
        <location evidence="1">Membrane</location>
        <topology evidence="1">Multi-pass membrane protein</topology>
    </subcellularLocation>
</comment>
<evidence type="ECO:0000256" key="6">
    <source>
        <dbReference type="SAM" id="Phobius"/>
    </source>
</evidence>
<evidence type="ECO:0000256" key="5">
    <source>
        <dbReference type="ARBA" id="ARBA00023136"/>
    </source>
</evidence>
<dbReference type="STRING" id="796925.A0A137PFC1"/>
<dbReference type="Gene3D" id="1.20.1250.20">
    <property type="entry name" value="MFS general substrate transporter like domains"/>
    <property type="match status" value="1"/>
</dbReference>
<dbReference type="PANTHER" id="PTHR43791:SF36">
    <property type="entry name" value="TRANSPORTER, PUTATIVE (AFU_ORTHOLOGUE AFUA_6G08340)-RELATED"/>
    <property type="match status" value="1"/>
</dbReference>
<feature type="transmembrane region" description="Helical" evidence="6">
    <location>
        <begin position="26"/>
        <end position="44"/>
    </location>
</feature>
<proteinExistence type="predicted"/>
<dbReference type="GO" id="GO:0016020">
    <property type="term" value="C:membrane"/>
    <property type="evidence" value="ECO:0007669"/>
    <property type="project" value="UniProtKB-SubCell"/>
</dbReference>
<feature type="transmembrane region" description="Helical" evidence="6">
    <location>
        <begin position="64"/>
        <end position="85"/>
    </location>
</feature>
<dbReference type="OrthoDB" id="5546645at2759"/>
<dbReference type="InterPro" id="IPR011701">
    <property type="entry name" value="MFS"/>
</dbReference>